<comment type="caution">
    <text evidence="2">The sequence shown here is derived from an EMBL/GenBank/DDBJ whole genome shotgun (WGS) entry which is preliminary data.</text>
</comment>
<dbReference type="OrthoDB" id="10393688at2759"/>
<evidence type="ECO:0000256" key="1">
    <source>
        <dbReference type="SAM" id="MobiDB-lite"/>
    </source>
</evidence>
<organism evidence="2 3">
    <name type="scientific">Rotaria socialis</name>
    <dbReference type="NCBI Taxonomy" id="392032"/>
    <lineage>
        <taxon>Eukaryota</taxon>
        <taxon>Metazoa</taxon>
        <taxon>Spiralia</taxon>
        <taxon>Gnathifera</taxon>
        <taxon>Rotifera</taxon>
        <taxon>Eurotatoria</taxon>
        <taxon>Bdelloidea</taxon>
        <taxon>Philodinida</taxon>
        <taxon>Philodinidae</taxon>
        <taxon>Rotaria</taxon>
    </lineage>
</organism>
<proteinExistence type="predicted"/>
<name>A0A817MCI0_9BILA</name>
<dbReference type="Proteomes" id="UP000663825">
    <property type="component" value="Unassembled WGS sequence"/>
</dbReference>
<feature type="region of interest" description="Disordered" evidence="1">
    <location>
        <begin position="105"/>
        <end position="138"/>
    </location>
</feature>
<accession>A0A817MCI0</accession>
<dbReference type="AlphaFoldDB" id="A0A817MCI0"/>
<reference evidence="2" key="1">
    <citation type="submission" date="2021-02" db="EMBL/GenBank/DDBJ databases">
        <authorList>
            <person name="Nowell W R."/>
        </authorList>
    </citation>
    <scope>NUCLEOTIDE SEQUENCE</scope>
</reference>
<sequence>MDEQSMLIFVQEQIMKLTTFGGARDEDVIHWLQDTECIFDQVQLQTSNKYLAVQSYLTDAPLKWFRFNKPNIPDWSSFKIAIAQAYQPSFNSTLLKDKQQPAVSHHNFSSAIDPNRSNSNERLPPSPEIETSTTPESVINDDQHLTAVAVPEPSSPYQLVKQNLTEKSIFDDIPNVSTSTITDPQSRCSSTAAADITIVHECELQNVESDEMNSNSLNDIHVANDEFIYVIESVKVNAQATSDNADFGTYVFRDRIGSMIFRRFQIKNHTVNVTFSTNLIYNCNCYELPIKRFRSSLLHYRSIILLIRHIYVYVKKKKKKEKQK</sequence>
<evidence type="ECO:0000313" key="3">
    <source>
        <dbReference type="Proteomes" id="UP000663825"/>
    </source>
</evidence>
<feature type="compositionally biased region" description="Polar residues" evidence="1">
    <location>
        <begin position="106"/>
        <end position="121"/>
    </location>
</feature>
<protein>
    <submittedName>
        <fullName evidence="2">Uncharacterized protein</fullName>
    </submittedName>
</protein>
<feature type="compositionally biased region" description="Low complexity" evidence="1">
    <location>
        <begin position="128"/>
        <end position="137"/>
    </location>
</feature>
<evidence type="ECO:0000313" key="2">
    <source>
        <dbReference type="EMBL" id="CAF3050405.1"/>
    </source>
</evidence>
<gene>
    <name evidence="2" type="ORF">TIS948_LOCUS3988</name>
</gene>
<dbReference type="EMBL" id="CAJNXB010000421">
    <property type="protein sequence ID" value="CAF3050405.1"/>
    <property type="molecule type" value="Genomic_DNA"/>
</dbReference>